<feature type="transmembrane region" description="Helical" evidence="2">
    <location>
        <begin position="124"/>
        <end position="143"/>
    </location>
</feature>
<feature type="transmembrane region" description="Helical" evidence="2">
    <location>
        <begin position="270"/>
        <end position="289"/>
    </location>
</feature>
<evidence type="ECO:0000256" key="2">
    <source>
        <dbReference type="SAM" id="Phobius"/>
    </source>
</evidence>
<dbReference type="InterPro" id="IPR000620">
    <property type="entry name" value="EamA_dom"/>
</dbReference>
<keyword evidence="5" id="KW-1185">Reference proteome</keyword>
<keyword evidence="2" id="KW-0472">Membrane</keyword>
<feature type="transmembrane region" description="Helical" evidence="2">
    <location>
        <begin position="37"/>
        <end position="56"/>
    </location>
</feature>
<reference evidence="4 5" key="1">
    <citation type="submission" date="2019-01" db="EMBL/GenBank/DDBJ databases">
        <title>Ktedonosporobacter rubrisoli SCAWS-G2.</title>
        <authorList>
            <person name="Huang Y."/>
            <person name="Yan B."/>
        </authorList>
    </citation>
    <scope>NUCLEOTIDE SEQUENCE [LARGE SCALE GENOMIC DNA]</scope>
    <source>
        <strain evidence="4 5">SCAWS-G2</strain>
    </source>
</reference>
<dbReference type="PANTHER" id="PTHR22911">
    <property type="entry name" value="ACYL-MALONYL CONDENSING ENZYME-RELATED"/>
    <property type="match status" value="1"/>
</dbReference>
<gene>
    <name evidence="4" type="ORF">EPA93_01735</name>
</gene>
<organism evidence="4 5">
    <name type="scientific">Ktedonosporobacter rubrisoli</name>
    <dbReference type="NCBI Taxonomy" id="2509675"/>
    <lineage>
        <taxon>Bacteria</taxon>
        <taxon>Bacillati</taxon>
        <taxon>Chloroflexota</taxon>
        <taxon>Ktedonobacteria</taxon>
        <taxon>Ktedonobacterales</taxon>
        <taxon>Ktedonosporobacteraceae</taxon>
        <taxon>Ktedonosporobacter</taxon>
    </lineage>
</organism>
<feature type="transmembrane region" description="Helical" evidence="2">
    <location>
        <begin position="213"/>
        <end position="232"/>
    </location>
</feature>
<evidence type="ECO:0000259" key="3">
    <source>
        <dbReference type="Pfam" id="PF00892"/>
    </source>
</evidence>
<evidence type="ECO:0000313" key="5">
    <source>
        <dbReference type="Proteomes" id="UP000290365"/>
    </source>
</evidence>
<accession>A0A4V0YY29</accession>
<evidence type="ECO:0000256" key="1">
    <source>
        <dbReference type="ARBA" id="ARBA00007362"/>
    </source>
</evidence>
<feature type="transmembrane region" description="Helical" evidence="2">
    <location>
        <begin position="68"/>
        <end position="86"/>
    </location>
</feature>
<name>A0A4V0YY29_KTERU</name>
<dbReference type="EMBL" id="CP035758">
    <property type="protein sequence ID" value="QBD74781.1"/>
    <property type="molecule type" value="Genomic_DNA"/>
</dbReference>
<evidence type="ECO:0000313" key="4">
    <source>
        <dbReference type="EMBL" id="QBD74781.1"/>
    </source>
</evidence>
<dbReference type="SUPFAM" id="SSF103481">
    <property type="entry name" value="Multidrug resistance efflux transporter EmrE"/>
    <property type="match status" value="2"/>
</dbReference>
<dbReference type="PANTHER" id="PTHR22911:SF79">
    <property type="entry name" value="MOBA-LIKE NTP TRANSFERASE DOMAIN-CONTAINING PROTEIN"/>
    <property type="match status" value="1"/>
</dbReference>
<proteinExistence type="inferred from homology"/>
<protein>
    <submittedName>
        <fullName evidence="4">EamA family transporter</fullName>
    </submittedName>
</protein>
<feature type="transmembrane region" description="Helical" evidence="2">
    <location>
        <begin position="244"/>
        <end position="264"/>
    </location>
</feature>
<feature type="transmembrane region" description="Helical" evidence="2">
    <location>
        <begin position="92"/>
        <end position="112"/>
    </location>
</feature>
<dbReference type="KEGG" id="kbs:EPA93_01735"/>
<feature type="transmembrane region" description="Helical" evidence="2">
    <location>
        <begin position="12"/>
        <end position="31"/>
    </location>
</feature>
<dbReference type="AlphaFoldDB" id="A0A4V0YY29"/>
<dbReference type="Pfam" id="PF00892">
    <property type="entry name" value="EamA"/>
    <property type="match status" value="2"/>
</dbReference>
<feature type="domain" description="EamA" evidence="3">
    <location>
        <begin position="151"/>
        <end position="282"/>
    </location>
</feature>
<dbReference type="RefSeq" id="WP_129885380.1">
    <property type="nucleotide sequence ID" value="NZ_CP035758.1"/>
</dbReference>
<feature type="transmembrane region" description="Helical" evidence="2">
    <location>
        <begin position="189"/>
        <end position="207"/>
    </location>
</feature>
<dbReference type="OrthoDB" id="152892at2"/>
<keyword evidence="2" id="KW-0812">Transmembrane</keyword>
<feature type="domain" description="EamA" evidence="3">
    <location>
        <begin position="9"/>
        <end position="139"/>
    </location>
</feature>
<dbReference type="Proteomes" id="UP000290365">
    <property type="component" value="Chromosome"/>
</dbReference>
<sequence length="313" mass="34078">MPKWFARTRGLALANIAVLFFGLAGVLGKLSALPSPIITLTRVVFAGLVLIIVALFQRTPLRPASRRDGWILCAQGALLALHWTSFFQSINVSSVAIGLLSFSSFPLLTALLEPLILQQRPTRIQIFAALLVLPGIYLLVPSFSVQNNTTLGVLWGLLAGATFALLSVTNRWLGRSYPSLTISLYQDSVAALVLLPTLFLIPVTLSWTPRELLILLILGICCTALAHTLFISSMRTITAQAASLLANLEPVWGILFGIALLHEFPAPSTWLGGAIILFATLLPAFFGLLRQRREQQPSHNPQTIDKPSNLKNL</sequence>
<feature type="transmembrane region" description="Helical" evidence="2">
    <location>
        <begin position="149"/>
        <end position="168"/>
    </location>
</feature>
<keyword evidence="2" id="KW-1133">Transmembrane helix</keyword>
<comment type="similarity">
    <text evidence="1">Belongs to the EamA transporter family.</text>
</comment>
<dbReference type="GO" id="GO:0016020">
    <property type="term" value="C:membrane"/>
    <property type="evidence" value="ECO:0007669"/>
    <property type="project" value="InterPro"/>
</dbReference>
<dbReference type="InterPro" id="IPR037185">
    <property type="entry name" value="EmrE-like"/>
</dbReference>